<evidence type="ECO:0000256" key="1">
    <source>
        <dbReference type="PROSITE-ProRule" id="PRU00042"/>
    </source>
</evidence>
<dbReference type="AlphaFoldDB" id="A0A6G1GDN3"/>
<feature type="region of interest" description="Disordered" evidence="4">
    <location>
        <begin position="528"/>
        <end position="547"/>
    </location>
</feature>
<evidence type="ECO:0000313" key="9">
    <source>
        <dbReference type="RefSeq" id="XP_033537763.1"/>
    </source>
</evidence>
<evidence type="ECO:0000256" key="3">
    <source>
        <dbReference type="RuleBase" id="RU000682"/>
    </source>
</evidence>
<dbReference type="OrthoDB" id="4062651at2759"/>
<keyword evidence="2 3" id="KW-0539">Nucleus</keyword>
<dbReference type="GO" id="GO:0003677">
    <property type="term" value="F:DNA binding"/>
    <property type="evidence" value="ECO:0007669"/>
    <property type="project" value="UniProtKB-UniRule"/>
</dbReference>
<sequence>MSDFRYSNPNMPDWSMPIESDGMDVDEILQSWDPARTSTASNYDYGETLGEFRYEAGDSNEAGQEFGKAWHIDSGGQGYNFEVQDIRPSFSVDTLSTPVVNPTASTDSLNLNSPQQFYSHTMPKNKAIDKHVVTLLTAVAAFLRNKELLVTEGHFNSLSKLTGAHPDGIKEWFGLNSISPPSYDSGYQSSSNTSSDEASPSVSTSPPVNKAKCLPSRCCLPSSDRSSLRRDPGKIYQCTRKCGKRYGRKSEWKRHEEDAYPLKQWQCALCIAHGRSMRLTSRRDKYMQHFRNMHPGIDPRQYEDQSIVTMDDIFPTWCGFCLSNAAYTSREERLDHLEMHFKTGKCMIDWVDENSAGTGSSGYDDDNGDNDGDSSDGPDGSGTSGGPHLPKDPGGQNKRNGGDPSNPNGAWGYFSGFGDQYQGNNVYQGATSSRSASDISHIDAQTSSMDEVTYLTRRFESLLRVKRMNNLPSTTTSRSPSSFPESRATPPSYSSLRNIPTIPTPPIQNPTSYHDLRAMRLHMRHGLDAPRKAPTPSQSHKPPLDPNRCRAWTADVSRPSATISDDDDLQPHNIPAPRPSGYVCQFCDRRFDLAEVYERHLKHVHGACQHCGERFPDVFQRLRHTRRCALASMSPAAGHSGHSHEGFKTLLKGYITPSRPGIPRPISSDSYLQLRCKQGGTPTSTVTTGFVATGDQPRSHRLTKPQFDVLEAQFRLDRRPTTVTKEALAEQLHTTLEKVNTWFQTRRIRQKHNLQMQLTLDPSINPTIAGIPMDYLETDALCGNTVTDPILPSSGIESLGLPEQVVRTWLRTPLDDLPRPLLWIRGMGKSQLMRTSRCFNPDAKVNQDAGVLCDPSRRDDSMRHNPFPLQVPAIQEQSLQKQAMNQLEYIESSRRANNRGRKGPLTLASHRSAAQARELRIYQTPAVSVTDGRAFFASSAADIFAGFALANLFALVNKSIEEINKMNRAISALRSFDLDGSEKQLRLLAKGVQDLGPAPPQDGTLYWALRMDHPTFHLAKSSEAGKSDLVSDYAWTINDELSYLAAWIPVSPLRLSGMRSGYVKLDVRTRNDLWSCLAACIHAIVEGLAGVPRSYVKADPVGSTLVSLGPSSLALCVSLRKRDGELGEKRCLSPL</sequence>
<dbReference type="SMART" id="SM00389">
    <property type="entry name" value="HOX"/>
    <property type="match status" value="1"/>
</dbReference>
<dbReference type="InterPro" id="IPR009057">
    <property type="entry name" value="Homeodomain-like_sf"/>
</dbReference>
<dbReference type="Gene3D" id="3.30.160.60">
    <property type="entry name" value="Classic Zinc Finger"/>
    <property type="match status" value="1"/>
</dbReference>
<evidence type="ECO:0000313" key="7">
    <source>
        <dbReference type="EMBL" id="KAF1816132.1"/>
    </source>
</evidence>
<feature type="compositionally biased region" description="Low complexity" evidence="4">
    <location>
        <begin position="472"/>
        <end position="486"/>
    </location>
</feature>
<keyword evidence="1" id="KW-0863">Zinc-finger</keyword>
<keyword evidence="1" id="KW-0479">Metal-binding</keyword>
<keyword evidence="1" id="KW-0862">Zinc</keyword>
<feature type="domain" description="Homeobox" evidence="5">
    <location>
        <begin position="693"/>
        <end position="753"/>
    </location>
</feature>
<reference evidence="9" key="2">
    <citation type="submission" date="2020-04" db="EMBL/GenBank/DDBJ databases">
        <authorList>
            <consortium name="NCBI Genome Project"/>
        </authorList>
    </citation>
    <scope>NUCLEOTIDE SEQUENCE</scope>
    <source>
        <strain evidence="9">CBS 781.70</strain>
    </source>
</reference>
<feature type="region of interest" description="Disordered" evidence="4">
    <location>
        <begin position="470"/>
        <end position="510"/>
    </location>
</feature>
<dbReference type="PROSITE" id="PS50071">
    <property type="entry name" value="HOMEOBOX_2"/>
    <property type="match status" value="1"/>
</dbReference>
<evidence type="ECO:0008006" key="10">
    <source>
        <dbReference type="Google" id="ProtNLM"/>
    </source>
</evidence>
<dbReference type="RefSeq" id="XP_033537763.1">
    <property type="nucleotide sequence ID" value="XM_033673633.1"/>
</dbReference>
<feature type="domain" description="C2H2-type" evidence="6">
    <location>
        <begin position="582"/>
        <end position="615"/>
    </location>
</feature>
<keyword evidence="2 3" id="KW-0371">Homeobox</keyword>
<dbReference type="InterPro" id="IPR001356">
    <property type="entry name" value="HD"/>
</dbReference>
<feature type="compositionally biased region" description="Polar residues" evidence="4">
    <location>
        <begin position="397"/>
        <end position="408"/>
    </location>
</feature>
<dbReference type="PROSITE" id="PS50157">
    <property type="entry name" value="ZINC_FINGER_C2H2_2"/>
    <property type="match status" value="2"/>
</dbReference>
<evidence type="ECO:0000256" key="4">
    <source>
        <dbReference type="SAM" id="MobiDB-lite"/>
    </source>
</evidence>
<gene>
    <name evidence="7 9" type="ORF">P152DRAFT_111513</name>
</gene>
<feature type="compositionally biased region" description="Acidic residues" evidence="4">
    <location>
        <begin position="363"/>
        <end position="376"/>
    </location>
</feature>
<evidence type="ECO:0000259" key="5">
    <source>
        <dbReference type="PROSITE" id="PS50071"/>
    </source>
</evidence>
<comment type="subcellular location">
    <subcellularLocation>
        <location evidence="2 3">Nucleus</location>
    </subcellularLocation>
</comment>
<keyword evidence="8" id="KW-1185">Reference proteome</keyword>
<feature type="DNA-binding region" description="Homeobox" evidence="2">
    <location>
        <begin position="695"/>
        <end position="754"/>
    </location>
</feature>
<dbReference type="Pfam" id="PF00046">
    <property type="entry name" value="Homeodomain"/>
    <property type="match status" value="1"/>
</dbReference>
<evidence type="ECO:0000313" key="8">
    <source>
        <dbReference type="Proteomes" id="UP000504638"/>
    </source>
</evidence>
<dbReference type="GeneID" id="54414203"/>
<feature type="region of interest" description="Disordered" evidence="4">
    <location>
        <begin position="184"/>
        <end position="210"/>
    </location>
</feature>
<keyword evidence="2 3" id="KW-0238">DNA-binding</keyword>
<name>A0A6G1GDN3_9PEZI</name>
<accession>A0A6G1GDN3</accession>
<evidence type="ECO:0000256" key="2">
    <source>
        <dbReference type="PROSITE-ProRule" id="PRU00108"/>
    </source>
</evidence>
<evidence type="ECO:0000259" key="6">
    <source>
        <dbReference type="PROSITE" id="PS50157"/>
    </source>
</evidence>
<dbReference type="InterPro" id="IPR013087">
    <property type="entry name" value="Znf_C2H2_type"/>
</dbReference>
<dbReference type="EMBL" id="ML975150">
    <property type="protein sequence ID" value="KAF1816132.1"/>
    <property type="molecule type" value="Genomic_DNA"/>
</dbReference>
<dbReference type="GO" id="GO:0008270">
    <property type="term" value="F:zinc ion binding"/>
    <property type="evidence" value="ECO:0007669"/>
    <property type="project" value="UniProtKB-KW"/>
</dbReference>
<dbReference type="Gene3D" id="1.10.10.60">
    <property type="entry name" value="Homeodomain-like"/>
    <property type="match status" value="1"/>
</dbReference>
<organism evidence="7">
    <name type="scientific">Eremomyces bilateralis CBS 781.70</name>
    <dbReference type="NCBI Taxonomy" id="1392243"/>
    <lineage>
        <taxon>Eukaryota</taxon>
        <taxon>Fungi</taxon>
        <taxon>Dikarya</taxon>
        <taxon>Ascomycota</taxon>
        <taxon>Pezizomycotina</taxon>
        <taxon>Dothideomycetes</taxon>
        <taxon>Dothideomycetes incertae sedis</taxon>
        <taxon>Eremomycetales</taxon>
        <taxon>Eremomycetaceae</taxon>
        <taxon>Eremomyces</taxon>
    </lineage>
</organism>
<feature type="compositionally biased region" description="Polar residues" evidence="4">
    <location>
        <begin position="184"/>
        <end position="207"/>
    </location>
</feature>
<dbReference type="SMART" id="SM00355">
    <property type="entry name" value="ZnF_C2H2"/>
    <property type="match status" value="3"/>
</dbReference>
<feature type="domain" description="C2H2-type" evidence="6">
    <location>
        <begin position="236"/>
        <end position="260"/>
    </location>
</feature>
<dbReference type="SUPFAM" id="SSF46689">
    <property type="entry name" value="Homeodomain-like"/>
    <property type="match status" value="1"/>
</dbReference>
<protein>
    <recommendedName>
        <fullName evidence="10">Homeobox domain-containing protein</fullName>
    </recommendedName>
</protein>
<dbReference type="Proteomes" id="UP000504638">
    <property type="component" value="Unplaced"/>
</dbReference>
<dbReference type="GO" id="GO:0005634">
    <property type="term" value="C:nucleus"/>
    <property type="evidence" value="ECO:0007669"/>
    <property type="project" value="UniProtKB-SubCell"/>
</dbReference>
<reference evidence="7 9" key="1">
    <citation type="submission" date="2020-01" db="EMBL/GenBank/DDBJ databases">
        <authorList>
            <consortium name="DOE Joint Genome Institute"/>
            <person name="Haridas S."/>
            <person name="Albert R."/>
            <person name="Binder M."/>
            <person name="Bloem J."/>
            <person name="Labutti K."/>
            <person name="Salamov A."/>
            <person name="Andreopoulos B."/>
            <person name="Baker S.E."/>
            <person name="Barry K."/>
            <person name="Bills G."/>
            <person name="Bluhm B.H."/>
            <person name="Cannon C."/>
            <person name="Castanera R."/>
            <person name="Culley D.E."/>
            <person name="Daum C."/>
            <person name="Ezra D."/>
            <person name="Gonzalez J.B."/>
            <person name="Henrissat B."/>
            <person name="Kuo A."/>
            <person name="Liang C."/>
            <person name="Lipzen A."/>
            <person name="Lutzoni F."/>
            <person name="Magnuson J."/>
            <person name="Mondo S."/>
            <person name="Nolan M."/>
            <person name="Ohm R."/>
            <person name="Pangilinan J."/>
            <person name="Park H.-J."/>
            <person name="Ramirez L."/>
            <person name="Alfaro M."/>
            <person name="Sun H."/>
            <person name="Tritt A."/>
            <person name="Yoshinaga Y."/>
            <person name="Zwiers L.-H."/>
            <person name="Turgeon B.G."/>
            <person name="Goodwin S.B."/>
            <person name="Spatafora J.W."/>
            <person name="Crous P.W."/>
            <person name="Grigoriev I.V."/>
        </authorList>
    </citation>
    <scope>NUCLEOTIDE SEQUENCE</scope>
    <source>
        <strain evidence="7 9">CBS 781.70</strain>
    </source>
</reference>
<proteinExistence type="predicted"/>
<dbReference type="CDD" id="cd00086">
    <property type="entry name" value="homeodomain"/>
    <property type="match status" value="1"/>
</dbReference>
<reference evidence="9" key="3">
    <citation type="submission" date="2025-04" db="UniProtKB">
        <authorList>
            <consortium name="RefSeq"/>
        </authorList>
    </citation>
    <scope>IDENTIFICATION</scope>
    <source>
        <strain evidence="9">CBS 781.70</strain>
    </source>
</reference>
<feature type="region of interest" description="Disordered" evidence="4">
    <location>
        <begin position="357"/>
        <end position="414"/>
    </location>
</feature>
<dbReference type="PROSITE" id="PS00028">
    <property type="entry name" value="ZINC_FINGER_C2H2_1"/>
    <property type="match status" value="1"/>
</dbReference>